<comment type="caution">
    <text evidence="2">The sequence shown here is derived from an EMBL/GenBank/DDBJ whole genome shotgun (WGS) entry which is preliminary data.</text>
</comment>
<dbReference type="RefSeq" id="WP_146953195.1">
    <property type="nucleotide sequence ID" value="NZ_BAABBJ010000007.1"/>
</dbReference>
<dbReference type="AlphaFoldDB" id="A0A512PE08"/>
<dbReference type="EMBL" id="BKAL01000007">
    <property type="protein sequence ID" value="GEP69441.1"/>
    <property type="molecule type" value="Genomic_DNA"/>
</dbReference>
<dbReference type="Proteomes" id="UP000321798">
    <property type="component" value="Unassembled WGS sequence"/>
</dbReference>
<accession>A0A512PE08</accession>
<proteinExistence type="predicted"/>
<sequence length="75" mass="8118">MDELADLQDQGLATIGANNRELACQGITLYFDTDAQWQAYLDDFEARDTGDAATPAAGSDPCEPYADSPRFVTRG</sequence>
<reference evidence="2 3" key="1">
    <citation type="submission" date="2019-07" db="EMBL/GenBank/DDBJ databases">
        <title>Whole genome shotgun sequence of Cellulomonas soli NBRC 109434.</title>
        <authorList>
            <person name="Hosoyama A."/>
            <person name="Uohara A."/>
            <person name="Ohji S."/>
            <person name="Ichikawa N."/>
        </authorList>
    </citation>
    <scope>NUCLEOTIDE SEQUENCE [LARGE SCALE GENOMIC DNA]</scope>
    <source>
        <strain evidence="2 3">NBRC 109434</strain>
    </source>
</reference>
<keyword evidence="3" id="KW-1185">Reference proteome</keyword>
<evidence type="ECO:0000313" key="3">
    <source>
        <dbReference type="Proteomes" id="UP000321798"/>
    </source>
</evidence>
<dbReference type="OrthoDB" id="9962485at2"/>
<protein>
    <submittedName>
        <fullName evidence="2">Uncharacterized protein</fullName>
    </submittedName>
</protein>
<gene>
    <name evidence="2" type="ORF">CSO01_21560</name>
</gene>
<evidence type="ECO:0000313" key="2">
    <source>
        <dbReference type="EMBL" id="GEP69441.1"/>
    </source>
</evidence>
<organism evidence="2 3">
    <name type="scientific">Cellulomonas soli</name>
    <dbReference type="NCBI Taxonomy" id="931535"/>
    <lineage>
        <taxon>Bacteria</taxon>
        <taxon>Bacillati</taxon>
        <taxon>Actinomycetota</taxon>
        <taxon>Actinomycetes</taxon>
        <taxon>Micrococcales</taxon>
        <taxon>Cellulomonadaceae</taxon>
        <taxon>Cellulomonas</taxon>
    </lineage>
</organism>
<evidence type="ECO:0000256" key="1">
    <source>
        <dbReference type="SAM" id="MobiDB-lite"/>
    </source>
</evidence>
<feature type="region of interest" description="Disordered" evidence="1">
    <location>
        <begin position="49"/>
        <end position="75"/>
    </location>
</feature>
<name>A0A512PE08_9CELL</name>